<name>A0A8E2DUM4_9APHY</name>
<dbReference type="Proteomes" id="UP000250043">
    <property type="component" value="Unassembled WGS sequence"/>
</dbReference>
<keyword evidence="3" id="KW-1185">Reference proteome</keyword>
<feature type="region of interest" description="Disordered" evidence="1">
    <location>
        <begin position="370"/>
        <end position="480"/>
    </location>
</feature>
<sequence length="480" mass="52209">MGRWTLEHHDDVLLSKLKSLVMGAVKRAKLEKGEPSITYETFVQELDEGDSFTTSLIDVLVKEMAERRTRPNVIDRRLISERTAKYLRLQASPLHIYRGRSAQRARRVFARPDELQSSSGEDEFASVPEGTRVNTELYEAYAPTSLDILSSLRSSEPSPLATGSPAVDWVDVDPEAIAVTSPRPSPPPVLPSIAYRTIHASSAHGGNTTVGSSLTRQNSTRRPARSRTVDFNEFTSRRRSSSRQDVEVQDGSAADRADGSWRFDTVDFSSRREESSADTSSHPQPARRFFPFRTLPAVRRRSEVSGALPWTGDSSQPYNAPEPSWPYGVTSAAPWPTPVNAPASATSPPVNSLRAPSSSEVWSSLFSQASSRTGVAPPRLHSRSPSPAMDSLQPTPSTSSLLSDRRHTIVPRLRRGGIQPPESMLSRHASPPAETQHARAQALSVERPEPVAPAAALSSESAMATAQAAPEALEPVSGLA</sequence>
<evidence type="ECO:0000313" key="3">
    <source>
        <dbReference type="Proteomes" id="UP000250043"/>
    </source>
</evidence>
<reference evidence="2 3" key="1">
    <citation type="submission" date="2016-07" db="EMBL/GenBank/DDBJ databases">
        <title>Draft genome of the white-rot fungus Obba rivulosa 3A-2.</title>
        <authorList>
            <consortium name="DOE Joint Genome Institute"/>
            <person name="Miettinen O."/>
            <person name="Riley R."/>
            <person name="Acob R."/>
            <person name="Barry K."/>
            <person name="Cullen D."/>
            <person name="De Vries R."/>
            <person name="Hainaut M."/>
            <person name="Hatakka A."/>
            <person name="Henrissat B."/>
            <person name="Hilden K."/>
            <person name="Kuo R."/>
            <person name="Labutti K."/>
            <person name="Lipzen A."/>
            <person name="Makela M.R."/>
            <person name="Sandor L."/>
            <person name="Spatafora J.W."/>
            <person name="Grigoriev I.V."/>
            <person name="Hibbett D.S."/>
        </authorList>
    </citation>
    <scope>NUCLEOTIDE SEQUENCE [LARGE SCALE GENOMIC DNA]</scope>
    <source>
        <strain evidence="2 3">3A-2</strain>
    </source>
</reference>
<dbReference type="AlphaFoldDB" id="A0A8E2DUM4"/>
<dbReference type="EMBL" id="KV722333">
    <property type="protein sequence ID" value="OCH95937.1"/>
    <property type="molecule type" value="Genomic_DNA"/>
</dbReference>
<dbReference type="OrthoDB" id="3253137at2759"/>
<organism evidence="2 3">
    <name type="scientific">Obba rivulosa</name>
    <dbReference type="NCBI Taxonomy" id="1052685"/>
    <lineage>
        <taxon>Eukaryota</taxon>
        <taxon>Fungi</taxon>
        <taxon>Dikarya</taxon>
        <taxon>Basidiomycota</taxon>
        <taxon>Agaricomycotina</taxon>
        <taxon>Agaricomycetes</taxon>
        <taxon>Polyporales</taxon>
        <taxon>Gelatoporiaceae</taxon>
        <taxon>Obba</taxon>
    </lineage>
</organism>
<protein>
    <submittedName>
        <fullName evidence="2">Uncharacterized protein</fullName>
    </submittedName>
</protein>
<evidence type="ECO:0000313" key="2">
    <source>
        <dbReference type="EMBL" id="OCH95937.1"/>
    </source>
</evidence>
<feature type="compositionally biased region" description="Polar residues" evidence="1">
    <location>
        <begin position="204"/>
        <end position="221"/>
    </location>
</feature>
<feature type="compositionally biased region" description="Low complexity" evidence="1">
    <location>
        <begin position="391"/>
        <end position="402"/>
    </location>
</feature>
<gene>
    <name evidence="2" type="ORF">OBBRIDRAFT_787783</name>
</gene>
<accession>A0A8E2DUM4</accession>
<feature type="compositionally biased region" description="Basic and acidic residues" evidence="1">
    <location>
        <begin position="253"/>
        <end position="275"/>
    </location>
</feature>
<evidence type="ECO:0000256" key="1">
    <source>
        <dbReference type="SAM" id="MobiDB-lite"/>
    </source>
</evidence>
<proteinExistence type="predicted"/>
<feature type="region of interest" description="Disordered" evidence="1">
    <location>
        <begin position="202"/>
        <end position="323"/>
    </location>
</feature>